<evidence type="ECO:0000313" key="2">
    <source>
        <dbReference type="EMBL" id="CAG8516990.1"/>
    </source>
</evidence>
<dbReference type="Proteomes" id="UP000789396">
    <property type="component" value="Unassembled WGS sequence"/>
</dbReference>
<sequence>MANLYDIIHGAAGLCQQYRSAHSLQQIPKDPLVVCDTYIASIIFCSLIVLTFMITTWIAWKVQSEKSEKKTKVQHVKKVKIIKYLQNSEPKEAARFIRVERHGSVNGKVVLDMNCDLGIIKEEVNSDDCKKNESIC</sequence>
<organism evidence="2 3">
    <name type="scientific">Racocetra fulgida</name>
    <dbReference type="NCBI Taxonomy" id="60492"/>
    <lineage>
        <taxon>Eukaryota</taxon>
        <taxon>Fungi</taxon>
        <taxon>Fungi incertae sedis</taxon>
        <taxon>Mucoromycota</taxon>
        <taxon>Glomeromycotina</taxon>
        <taxon>Glomeromycetes</taxon>
        <taxon>Diversisporales</taxon>
        <taxon>Gigasporaceae</taxon>
        <taxon>Racocetra</taxon>
    </lineage>
</organism>
<keyword evidence="1" id="KW-1133">Transmembrane helix</keyword>
<keyword evidence="1" id="KW-0472">Membrane</keyword>
<feature type="transmembrane region" description="Helical" evidence="1">
    <location>
        <begin position="38"/>
        <end position="60"/>
    </location>
</feature>
<evidence type="ECO:0000313" key="3">
    <source>
        <dbReference type="Proteomes" id="UP000789396"/>
    </source>
</evidence>
<dbReference type="EMBL" id="CAJVPZ010002638">
    <property type="protein sequence ID" value="CAG8516990.1"/>
    <property type="molecule type" value="Genomic_DNA"/>
</dbReference>
<reference evidence="2" key="1">
    <citation type="submission" date="2021-06" db="EMBL/GenBank/DDBJ databases">
        <authorList>
            <person name="Kallberg Y."/>
            <person name="Tangrot J."/>
            <person name="Rosling A."/>
        </authorList>
    </citation>
    <scope>NUCLEOTIDE SEQUENCE</scope>
    <source>
        <strain evidence="2">IN212</strain>
    </source>
</reference>
<gene>
    <name evidence="2" type="ORF">RFULGI_LOCUS3168</name>
</gene>
<proteinExistence type="predicted"/>
<dbReference type="OrthoDB" id="2410130at2759"/>
<protein>
    <submittedName>
        <fullName evidence="2">12987_t:CDS:1</fullName>
    </submittedName>
</protein>
<evidence type="ECO:0000256" key="1">
    <source>
        <dbReference type="SAM" id="Phobius"/>
    </source>
</evidence>
<accession>A0A9N9F800</accession>
<dbReference type="AlphaFoldDB" id="A0A9N9F800"/>
<keyword evidence="3" id="KW-1185">Reference proteome</keyword>
<name>A0A9N9F800_9GLOM</name>
<keyword evidence="1" id="KW-0812">Transmembrane</keyword>
<comment type="caution">
    <text evidence="2">The sequence shown here is derived from an EMBL/GenBank/DDBJ whole genome shotgun (WGS) entry which is preliminary data.</text>
</comment>